<evidence type="ECO:0000256" key="1">
    <source>
        <dbReference type="SAM" id="MobiDB-lite"/>
    </source>
</evidence>
<organism evidence="2 3">
    <name type="scientific">Lactiplantibacillus plantarum</name>
    <name type="common">Lactobacillus plantarum</name>
    <dbReference type="NCBI Taxonomy" id="1590"/>
    <lineage>
        <taxon>Bacteria</taxon>
        <taxon>Bacillati</taxon>
        <taxon>Bacillota</taxon>
        <taxon>Bacilli</taxon>
        <taxon>Lactobacillales</taxon>
        <taxon>Lactobacillaceae</taxon>
        <taxon>Lactiplantibacillus</taxon>
    </lineage>
</organism>
<dbReference type="EMBL" id="MCOL01000001">
    <property type="protein sequence ID" value="ODO60422.1"/>
    <property type="molecule type" value="Genomic_DNA"/>
</dbReference>
<comment type="caution">
    <text evidence="2">The sequence shown here is derived from an EMBL/GenBank/DDBJ whole genome shotgun (WGS) entry which is preliminary data.</text>
</comment>
<evidence type="ECO:0000313" key="3">
    <source>
        <dbReference type="Proteomes" id="UP000094892"/>
    </source>
</evidence>
<accession>A0A1E3KNJ1</accession>
<proteinExistence type="predicted"/>
<gene>
    <name evidence="2" type="ORF">LPJSA22_00355</name>
</gene>
<name>A0A1E3KNJ1_LACPN</name>
<dbReference type="Proteomes" id="UP000094892">
    <property type="component" value="Unassembled WGS sequence"/>
</dbReference>
<sequence>MSGDKTPKSIEEELTPVQKKSVNNNVADHLTDGDFSGTRRDSEENPVPKTDVPGEYWNYLDEMLNT</sequence>
<dbReference type="AlphaFoldDB" id="A0A1E3KNJ1"/>
<feature type="region of interest" description="Disordered" evidence="1">
    <location>
        <begin position="1"/>
        <end position="54"/>
    </location>
</feature>
<evidence type="ECO:0000313" key="2">
    <source>
        <dbReference type="EMBL" id="ODO60422.1"/>
    </source>
</evidence>
<dbReference type="GeneID" id="77217033"/>
<dbReference type="PATRIC" id="fig|1590.306.peg.362"/>
<reference evidence="2 3" key="1">
    <citation type="submission" date="2016-08" db="EMBL/GenBank/DDBJ databases">
        <title>Genome sequencing of Lactobacillus plantarum JSA22, isolated from fermented soybean paste.</title>
        <authorList>
            <person name="Choi H.S."/>
        </authorList>
    </citation>
    <scope>NUCLEOTIDE SEQUENCE [LARGE SCALE GENOMIC DNA]</scope>
    <source>
        <strain evidence="2 3">JSA22</strain>
    </source>
</reference>
<feature type="compositionally biased region" description="Basic and acidic residues" evidence="1">
    <location>
        <begin position="29"/>
        <end position="43"/>
    </location>
</feature>
<feature type="compositionally biased region" description="Basic and acidic residues" evidence="1">
    <location>
        <begin position="1"/>
        <end position="11"/>
    </location>
</feature>
<protein>
    <submittedName>
        <fullName evidence="2">Uncharacterized protein</fullName>
    </submittedName>
</protein>
<dbReference type="RefSeq" id="WP_050495849.1">
    <property type="nucleotide sequence ID" value="NZ_AP028145.1"/>
</dbReference>